<dbReference type="EMBL" id="UZAF01016526">
    <property type="protein sequence ID" value="VDO29643.1"/>
    <property type="molecule type" value="Genomic_DNA"/>
</dbReference>
<dbReference type="OMA" id="ICCRCAN"/>
<protein>
    <submittedName>
        <fullName evidence="2 4">Uncharacterized protein</fullName>
    </submittedName>
</protein>
<evidence type="ECO:0000313" key="3">
    <source>
        <dbReference type="Proteomes" id="UP000268014"/>
    </source>
</evidence>
<dbReference type="InterPro" id="IPR038204">
    <property type="entry name" value="Abf-1/2_sf"/>
</dbReference>
<proteinExistence type="predicted"/>
<dbReference type="Proteomes" id="UP000268014">
    <property type="component" value="Unassembled WGS sequence"/>
</dbReference>
<gene>
    <name evidence="2" type="ORF">HPLM_LOCUS6655</name>
</gene>
<accession>A0A0N4W8U7</accession>
<feature type="chain" id="PRO_5043123509" evidence="1">
    <location>
        <begin position="20"/>
        <end position="88"/>
    </location>
</feature>
<name>A0A0N4W8U7_HAEPC</name>
<feature type="signal peptide" evidence="1">
    <location>
        <begin position="1"/>
        <end position="19"/>
    </location>
</feature>
<dbReference type="OrthoDB" id="5786696at2759"/>
<keyword evidence="3" id="KW-1185">Reference proteome</keyword>
<dbReference type="AlphaFoldDB" id="A0A0N4W8U7"/>
<evidence type="ECO:0000313" key="4">
    <source>
        <dbReference type="WBParaSite" id="HPLM_0000666301-mRNA-1"/>
    </source>
</evidence>
<evidence type="ECO:0000313" key="2">
    <source>
        <dbReference type="EMBL" id="VDO29643.1"/>
    </source>
</evidence>
<organism evidence="4">
    <name type="scientific">Haemonchus placei</name>
    <name type="common">Barber's pole worm</name>
    <dbReference type="NCBI Taxonomy" id="6290"/>
    <lineage>
        <taxon>Eukaryota</taxon>
        <taxon>Metazoa</taxon>
        <taxon>Ecdysozoa</taxon>
        <taxon>Nematoda</taxon>
        <taxon>Chromadorea</taxon>
        <taxon>Rhabditida</taxon>
        <taxon>Rhabditina</taxon>
        <taxon>Rhabditomorpha</taxon>
        <taxon>Strongyloidea</taxon>
        <taxon>Trichostrongylidae</taxon>
        <taxon>Haemonchus</taxon>
    </lineage>
</organism>
<dbReference type="WBParaSite" id="HPLM_0000666301-mRNA-1">
    <property type="protein sequence ID" value="HPLM_0000666301-mRNA-1"/>
    <property type="gene ID" value="HPLM_0000666301"/>
</dbReference>
<reference evidence="4" key="1">
    <citation type="submission" date="2017-02" db="UniProtKB">
        <authorList>
            <consortium name="WormBaseParasite"/>
        </authorList>
    </citation>
    <scope>IDENTIFICATION</scope>
</reference>
<keyword evidence="1" id="KW-0732">Signal</keyword>
<dbReference type="Pfam" id="PF16839">
    <property type="entry name" value="Antimicrobial25"/>
    <property type="match status" value="1"/>
</dbReference>
<dbReference type="InterPro" id="IPR031770">
    <property type="entry name" value="Abf-1/2"/>
</dbReference>
<reference evidence="2 3" key="2">
    <citation type="submission" date="2018-11" db="EMBL/GenBank/DDBJ databases">
        <authorList>
            <consortium name="Pathogen Informatics"/>
        </authorList>
    </citation>
    <scope>NUCLEOTIDE SEQUENCE [LARGE SCALE GENOMIC DNA]</scope>
    <source>
        <strain evidence="2 3">MHpl1</strain>
    </source>
</reference>
<dbReference type="Gene3D" id="3.30.30.110">
    <property type="entry name" value="Antibacterial factor-related peptide"/>
    <property type="match status" value="1"/>
</dbReference>
<dbReference type="PANTHER" id="PTHR37971">
    <property type="entry name" value="ANTIBACTERIAL FACTOR-RELATED PEPTIDE 1-RELATED"/>
    <property type="match status" value="1"/>
</dbReference>
<evidence type="ECO:0000256" key="1">
    <source>
        <dbReference type="SAM" id="SignalP"/>
    </source>
</evidence>
<dbReference type="PANTHER" id="PTHR37971:SF1">
    <property type="entry name" value="ANTIBACTERIAL FACTOR-RELATED PEPTIDE 1-RELATED"/>
    <property type="match status" value="1"/>
</dbReference>
<dbReference type="GO" id="GO:0098542">
    <property type="term" value="P:defense response to other organism"/>
    <property type="evidence" value="ECO:0007669"/>
    <property type="project" value="InterPro"/>
</dbReference>
<sequence length="88" mass="9721">MNRLLLCLFLAFTFDIVMSQFYLTTCARMDVPFLREAATVLCVASCRFQNCGTGICEKRNGRNTCICCRCANGGNVPLEDLVEGRGGK</sequence>